<dbReference type="SUPFAM" id="SSF54534">
    <property type="entry name" value="FKBP-like"/>
    <property type="match status" value="1"/>
</dbReference>
<protein>
    <recommendedName>
        <fullName evidence="6">Peptidyl-prolyl cis-trans isomerase</fullName>
        <ecNumber evidence="6">5.2.1.8</ecNumber>
    </recommendedName>
</protein>
<comment type="catalytic activity">
    <reaction evidence="1 5 6">
        <text>[protein]-peptidylproline (omega=180) = [protein]-peptidylproline (omega=0)</text>
        <dbReference type="Rhea" id="RHEA:16237"/>
        <dbReference type="Rhea" id="RHEA-COMP:10747"/>
        <dbReference type="Rhea" id="RHEA-COMP:10748"/>
        <dbReference type="ChEBI" id="CHEBI:83833"/>
        <dbReference type="ChEBI" id="CHEBI:83834"/>
        <dbReference type="EC" id="5.2.1.8"/>
    </reaction>
</comment>
<dbReference type="PROSITE" id="PS50059">
    <property type="entry name" value="FKBP_PPIASE"/>
    <property type="match status" value="1"/>
</dbReference>
<keyword evidence="3 5" id="KW-0697">Rotamase</keyword>
<dbReference type="NCBIfam" id="NF008150">
    <property type="entry name" value="PRK10902.1"/>
    <property type="match status" value="1"/>
</dbReference>
<feature type="domain" description="PPIase FKBP-type" evidence="8">
    <location>
        <begin position="151"/>
        <end position="236"/>
    </location>
</feature>
<feature type="chain" id="PRO_5020736618" description="Peptidyl-prolyl cis-trans isomerase" evidence="7">
    <location>
        <begin position="24"/>
        <end position="248"/>
    </location>
</feature>
<evidence type="ECO:0000313" key="10">
    <source>
        <dbReference type="Proteomes" id="UP000295565"/>
    </source>
</evidence>
<dbReference type="Gene3D" id="1.10.287.460">
    <property type="entry name" value="Peptidyl-prolyl cis-trans isomerase, FKBP-type, N-terminal domain"/>
    <property type="match status" value="1"/>
</dbReference>
<name>A0A4R1KGM4_9GAMM</name>
<dbReference type="InterPro" id="IPR046357">
    <property type="entry name" value="PPIase_dom_sf"/>
</dbReference>
<dbReference type="PANTHER" id="PTHR43811">
    <property type="entry name" value="FKBP-TYPE PEPTIDYL-PROLYL CIS-TRANS ISOMERASE FKPA"/>
    <property type="match status" value="1"/>
</dbReference>
<reference evidence="9 10" key="1">
    <citation type="submission" date="2019-03" db="EMBL/GenBank/DDBJ databases">
        <title>Genomic Encyclopedia of Type Strains, Phase IV (KMG-IV): sequencing the most valuable type-strain genomes for metagenomic binning, comparative biology and taxonomic classification.</title>
        <authorList>
            <person name="Goeker M."/>
        </authorList>
    </citation>
    <scope>NUCLEOTIDE SEQUENCE [LARGE SCALE GENOMIC DNA]</scope>
    <source>
        <strain evidence="9 10">DSM 18577</strain>
    </source>
</reference>
<dbReference type="FunFam" id="3.10.50.40:FF:000006">
    <property type="entry name" value="Peptidyl-prolyl cis-trans isomerase"/>
    <property type="match status" value="1"/>
</dbReference>
<dbReference type="InterPro" id="IPR036944">
    <property type="entry name" value="PPIase_FKBP_N_sf"/>
</dbReference>
<evidence type="ECO:0000259" key="8">
    <source>
        <dbReference type="PROSITE" id="PS50059"/>
    </source>
</evidence>
<dbReference type="EC" id="5.2.1.8" evidence="6"/>
<feature type="signal peptide" evidence="7">
    <location>
        <begin position="1"/>
        <end position="23"/>
    </location>
</feature>
<organism evidence="9 10">
    <name type="scientific">Celerinatantimonas diazotrophica</name>
    <dbReference type="NCBI Taxonomy" id="412034"/>
    <lineage>
        <taxon>Bacteria</taxon>
        <taxon>Pseudomonadati</taxon>
        <taxon>Pseudomonadota</taxon>
        <taxon>Gammaproteobacteria</taxon>
        <taxon>Celerinatantimonadaceae</taxon>
        <taxon>Celerinatantimonas</taxon>
    </lineage>
</organism>
<comment type="caution">
    <text evidence="9">The sequence shown here is derived from an EMBL/GenBank/DDBJ whole genome shotgun (WGS) entry which is preliminary data.</text>
</comment>
<dbReference type="OrthoDB" id="9814548at2"/>
<evidence type="ECO:0000256" key="7">
    <source>
        <dbReference type="SAM" id="SignalP"/>
    </source>
</evidence>
<evidence type="ECO:0000256" key="4">
    <source>
        <dbReference type="ARBA" id="ARBA00023235"/>
    </source>
</evidence>
<dbReference type="AlphaFoldDB" id="A0A4R1KGM4"/>
<dbReference type="EMBL" id="SMGD01000003">
    <property type="protein sequence ID" value="TCK63193.1"/>
    <property type="molecule type" value="Genomic_DNA"/>
</dbReference>
<sequence length="248" mass="26818">MKKYLAVSLLASSVLFATAQASAATEHFKNEAQEQAYAVGASMARYLDKSLQQQEKIGVKLDRNLIIEGMKDGLHGKSKLSDKEIQTVLTDMSKDLAAKAKKKAAEEAAKAKIEGAKFLKENAKKPGVKTTKSGLQYKVLKKGTGPQPKPSDIVTVNYKGSLIDGTVFDSSAKHHQPATFKLDQVIPGWTEGVQLMHQGGKYRFYIPAKLAYGDHATGSIPGNSTLIFDVDLLKVKKSSNSTSDSSTK</sequence>
<keyword evidence="4 5" id="KW-0413">Isomerase</keyword>
<evidence type="ECO:0000256" key="6">
    <source>
        <dbReference type="RuleBase" id="RU003915"/>
    </source>
</evidence>
<dbReference type="GO" id="GO:0006457">
    <property type="term" value="P:protein folding"/>
    <property type="evidence" value="ECO:0007669"/>
    <property type="project" value="InterPro"/>
</dbReference>
<dbReference type="InterPro" id="IPR000774">
    <property type="entry name" value="PPIase_FKBP_N"/>
</dbReference>
<dbReference type="Pfam" id="PF01346">
    <property type="entry name" value="FKBP_N"/>
    <property type="match status" value="1"/>
</dbReference>
<dbReference type="InterPro" id="IPR001179">
    <property type="entry name" value="PPIase_FKBP_dom"/>
</dbReference>
<dbReference type="GO" id="GO:0003755">
    <property type="term" value="F:peptidyl-prolyl cis-trans isomerase activity"/>
    <property type="evidence" value="ECO:0007669"/>
    <property type="project" value="UniProtKB-UniRule"/>
</dbReference>
<accession>A0A4R1KGM4</accession>
<keyword evidence="7" id="KW-0732">Signal</keyword>
<comment type="similarity">
    <text evidence="2 6">Belongs to the FKBP-type PPIase family.</text>
</comment>
<keyword evidence="10" id="KW-1185">Reference proteome</keyword>
<evidence type="ECO:0000256" key="1">
    <source>
        <dbReference type="ARBA" id="ARBA00000971"/>
    </source>
</evidence>
<proteinExistence type="inferred from homology"/>
<evidence type="ECO:0000256" key="5">
    <source>
        <dbReference type="PROSITE-ProRule" id="PRU00277"/>
    </source>
</evidence>
<dbReference type="Pfam" id="PF00254">
    <property type="entry name" value="FKBP_C"/>
    <property type="match status" value="1"/>
</dbReference>
<dbReference type="Proteomes" id="UP000295565">
    <property type="component" value="Unassembled WGS sequence"/>
</dbReference>
<evidence type="ECO:0000256" key="2">
    <source>
        <dbReference type="ARBA" id="ARBA00006577"/>
    </source>
</evidence>
<evidence type="ECO:0000256" key="3">
    <source>
        <dbReference type="ARBA" id="ARBA00023110"/>
    </source>
</evidence>
<evidence type="ECO:0000313" key="9">
    <source>
        <dbReference type="EMBL" id="TCK63193.1"/>
    </source>
</evidence>
<gene>
    <name evidence="9" type="ORF">EV690_0290</name>
</gene>
<dbReference type="Gene3D" id="3.10.50.40">
    <property type="match status" value="1"/>
</dbReference>
<dbReference type="PANTHER" id="PTHR43811:SF57">
    <property type="entry name" value="FKBP-TYPE PEPTIDYL-PROLYL CIS-TRANS ISOMERASE FKPA-RELATED"/>
    <property type="match status" value="1"/>
</dbReference>